<dbReference type="PANTHER" id="PTHR45138">
    <property type="entry name" value="REGULATORY COMPONENTS OF SENSORY TRANSDUCTION SYSTEM"/>
    <property type="match status" value="1"/>
</dbReference>
<dbReference type="PANTHER" id="PTHR45138:SF9">
    <property type="entry name" value="DIGUANYLATE CYCLASE DGCM-RELATED"/>
    <property type="match status" value="1"/>
</dbReference>
<dbReference type="SMART" id="SM00304">
    <property type="entry name" value="HAMP"/>
    <property type="match status" value="1"/>
</dbReference>
<proteinExistence type="predicted"/>
<evidence type="ECO:0000256" key="4">
    <source>
        <dbReference type="ARBA" id="ARBA00022692"/>
    </source>
</evidence>
<evidence type="ECO:0000256" key="5">
    <source>
        <dbReference type="ARBA" id="ARBA00022989"/>
    </source>
</evidence>
<feature type="transmembrane region" description="Helical" evidence="8">
    <location>
        <begin position="291"/>
        <end position="309"/>
    </location>
</feature>
<dbReference type="InterPro" id="IPR003660">
    <property type="entry name" value="HAMP_dom"/>
</dbReference>
<dbReference type="RefSeq" id="WP_085050869.1">
    <property type="nucleotide sequence ID" value="NZ_LNQR01000018.1"/>
</dbReference>
<comment type="caution">
    <text evidence="11">The sequence shown here is derived from an EMBL/GenBank/DDBJ whole genome shotgun (WGS) entry which is preliminary data.</text>
</comment>
<comment type="subcellular location">
    <subcellularLocation>
        <location evidence="1">Cell membrane</location>
        <topology evidence="1">Multi-pass membrane protein</topology>
    </subcellularLocation>
</comment>
<dbReference type="SUPFAM" id="SSF55781">
    <property type="entry name" value="GAF domain-like"/>
    <property type="match status" value="1"/>
</dbReference>
<dbReference type="CDD" id="cd06225">
    <property type="entry name" value="HAMP"/>
    <property type="match status" value="1"/>
</dbReference>
<dbReference type="InterPro" id="IPR033479">
    <property type="entry name" value="dCache_1"/>
</dbReference>
<dbReference type="EMBL" id="LNQR01000018">
    <property type="protein sequence ID" value="KWT92905.1"/>
    <property type="molecule type" value="Genomic_DNA"/>
</dbReference>
<evidence type="ECO:0000313" key="11">
    <source>
        <dbReference type="EMBL" id="KWT92905.1"/>
    </source>
</evidence>
<evidence type="ECO:0000256" key="1">
    <source>
        <dbReference type="ARBA" id="ARBA00004651"/>
    </source>
</evidence>
<evidence type="ECO:0000256" key="6">
    <source>
        <dbReference type="ARBA" id="ARBA00023136"/>
    </source>
</evidence>
<keyword evidence="5 8" id="KW-1133">Transmembrane helix</keyword>
<dbReference type="InterPro" id="IPR050469">
    <property type="entry name" value="Diguanylate_Cyclase"/>
</dbReference>
<dbReference type="SMART" id="SM00267">
    <property type="entry name" value="GGDEF"/>
    <property type="match status" value="1"/>
</dbReference>
<reference evidence="11 12" key="1">
    <citation type="submission" date="2015-11" db="EMBL/GenBank/DDBJ databases">
        <authorList>
            <person name="Lin W."/>
        </authorList>
    </citation>
    <scope>NUCLEOTIDE SEQUENCE [LARGE SCALE GENOMIC DNA]</scope>
    <source>
        <strain evidence="11 12">HCH-1</strain>
    </source>
</reference>
<evidence type="ECO:0000259" key="9">
    <source>
        <dbReference type="PROSITE" id="PS50885"/>
    </source>
</evidence>
<dbReference type="Pfam" id="PF02743">
    <property type="entry name" value="dCache_1"/>
    <property type="match status" value="1"/>
</dbReference>
<keyword evidence="12" id="KW-1185">Reference proteome</keyword>
<protein>
    <recommendedName>
        <fullName evidence="2">diguanylate cyclase</fullName>
        <ecNumber evidence="2">2.7.7.65</ecNumber>
    </recommendedName>
</protein>
<comment type="catalytic activity">
    <reaction evidence="7">
        <text>2 GTP = 3',3'-c-di-GMP + 2 diphosphate</text>
        <dbReference type="Rhea" id="RHEA:24898"/>
        <dbReference type="ChEBI" id="CHEBI:33019"/>
        <dbReference type="ChEBI" id="CHEBI:37565"/>
        <dbReference type="ChEBI" id="CHEBI:58805"/>
        <dbReference type="EC" id="2.7.7.65"/>
    </reaction>
</comment>
<dbReference type="SUPFAM" id="SSF103190">
    <property type="entry name" value="Sensory domain-like"/>
    <property type="match status" value="1"/>
</dbReference>
<dbReference type="PROSITE" id="PS50887">
    <property type="entry name" value="GGDEF"/>
    <property type="match status" value="1"/>
</dbReference>
<organism evidence="11 12">
    <name type="scientific">Candidatus Magnetominusculus xianensis</name>
    <dbReference type="NCBI Taxonomy" id="1748249"/>
    <lineage>
        <taxon>Bacteria</taxon>
        <taxon>Pseudomonadati</taxon>
        <taxon>Nitrospirota</taxon>
        <taxon>Nitrospiria</taxon>
        <taxon>Nitrospirales</taxon>
        <taxon>Nitrospiraceae</taxon>
        <taxon>Candidatus Magnetominusculus</taxon>
    </lineage>
</organism>
<dbReference type="Pfam" id="PF01590">
    <property type="entry name" value="GAF"/>
    <property type="match status" value="1"/>
</dbReference>
<dbReference type="Gene3D" id="3.30.450.40">
    <property type="match status" value="1"/>
</dbReference>
<dbReference type="InterPro" id="IPR029787">
    <property type="entry name" value="Nucleotide_cyclase"/>
</dbReference>
<name>A0ABR5SJZ3_9BACT</name>
<dbReference type="InterPro" id="IPR003018">
    <property type="entry name" value="GAF"/>
</dbReference>
<dbReference type="SUPFAM" id="SSF158472">
    <property type="entry name" value="HAMP domain-like"/>
    <property type="match status" value="1"/>
</dbReference>
<evidence type="ECO:0000313" key="12">
    <source>
        <dbReference type="Proteomes" id="UP000060487"/>
    </source>
</evidence>
<dbReference type="Pfam" id="PF00990">
    <property type="entry name" value="GGDEF"/>
    <property type="match status" value="1"/>
</dbReference>
<evidence type="ECO:0000259" key="10">
    <source>
        <dbReference type="PROSITE" id="PS50887"/>
    </source>
</evidence>
<feature type="domain" description="HAMP" evidence="9">
    <location>
        <begin position="310"/>
        <end position="362"/>
    </location>
</feature>
<sequence>MKFSTKLTLLFFSIALAFLSAGSYFVYVSEVSIVEDQIKANMETQAFHTIDKIDRLLFEKYADIKQLASDPVLVSKESSPEEINQRLNFYLTHDKTYKSLSFFNMDMVRVVDTSGKEIGQKHPLTNYWVKIKEGSNFVTGIYESVSLKEYVYYCASVVKNEDGKPIGVVVARVLINTIYDIVDNASGMDGKVNAANTEVELVDKDGLIIYSNKNKALKAASADWEFASKLIASGAKTGSIRHKHQYGDEEILAFSIERGYQGFAGNGWSIIMDMPAKIAFAPIVKLRDRKIFVFLVMTFIALVVVYLFARTLSKPIIKIGSAAREIGMGNLDIKLEANSRDEIGEMAKSFNKMVEDLRLYRDKTADYGKELEAQNSKLEQWARELAIHNRENQIFSNMGDLLQACNCVSEACEIISNTASRLFPFESGGIYIFNASRNIIESISTWGAVGSSEQVFTKDDCWALRRGRANIILTTEDVPRCHHVKDSIAAYMCVPMSAQGETLGMFHLMLGVQTEDVTLIKEKEQLVQKLSENAALAIANLKLREMLSKLSTRDPLTGLYNRRYMQEYLERENQRCLRKTATLGVIMVDVDHFKHFNDTYGHEAGDCVLSELGMFLKANIRNCDIACRYGGEEFTLILPEATLDATLERANMLREGFKHIKINVRGQVLSAITLSMGVAILPDHGTDTQQILKSADEALYQAKHQGRDRVVAATLG</sequence>
<dbReference type="SMART" id="SM00065">
    <property type="entry name" value="GAF"/>
    <property type="match status" value="1"/>
</dbReference>
<dbReference type="Proteomes" id="UP000060487">
    <property type="component" value="Unassembled WGS sequence"/>
</dbReference>
<dbReference type="InterPro" id="IPR029151">
    <property type="entry name" value="Sensor-like_sf"/>
</dbReference>
<evidence type="ECO:0000256" key="3">
    <source>
        <dbReference type="ARBA" id="ARBA00022475"/>
    </source>
</evidence>
<evidence type="ECO:0000256" key="2">
    <source>
        <dbReference type="ARBA" id="ARBA00012528"/>
    </source>
</evidence>
<dbReference type="SUPFAM" id="SSF55073">
    <property type="entry name" value="Nucleotide cyclase"/>
    <property type="match status" value="1"/>
</dbReference>
<dbReference type="Gene3D" id="3.30.70.270">
    <property type="match status" value="1"/>
</dbReference>
<dbReference type="Gene3D" id="6.10.340.10">
    <property type="match status" value="1"/>
</dbReference>
<dbReference type="NCBIfam" id="TIGR00254">
    <property type="entry name" value="GGDEF"/>
    <property type="match status" value="1"/>
</dbReference>
<dbReference type="InterPro" id="IPR000160">
    <property type="entry name" value="GGDEF_dom"/>
</dbReference>
<dbReference type="InterPro" id="IPR043128">
    <property type="entry name" value="Rev_trsase/Diguanyl_cyclase"/>
</dbReference>
<dbReference type="InterPro" id="IPR029016">
    <property type="entry name" value="GAF-like_dom_sf"/>
</dbReference>
<keyword evidence="3" id="KW-1003">Cell membrane</keyword>
<dbReference type="CDD" id="cd18773">
    <property type="entry name" value="PDC1_HK_sensor"/>
    <property type="match status" value="1"/>
</dbReference>
<keyword evidence="6 8" id="KW-0472">Membrane</keyword>
<feature type="domain" description="GGDEF" evidence="10">
    <location>
        <begin position="581"/>
        <end position="715"/>
    </location>
</feature>
<evidence type="ECO:0000256" key="8">
    <source>
        <dbReference type="SAM" id="Phobius"/>
    </source>
</evidence>
<accession>A0ABR5SJZ3</accession>
<dbReference type="CDD" id="cd01949">
    <property type="entry name" value="GGDEF"/>
    <property type="match status" value="1"/>
</dbReference>
<dbReference type="PROSITE" id="PS50885">
    <property type="entry name" value="HAMP"/>
    <property type="match status" value="1"/>
</dbReference>
<dbReference type="Pfam" id="PF00672">
    <property type="entry name" value="HAMP"/>
    <property type="match status" value="1"/>
</dbReference>
<evidence type="ECO:0000256" key="7">
    <source>
        <dbReference type="ARBA" id="ARBA00034247"/>
    </source>
</evidence>
<dbReference type="Gene3D" id="3.30.450.20">
    <property type="entry name" value="PAS domain"/>
    <property type="match status" value="1"/>
</dbReference>
<dbReference type="EC" id="2.7.7.65" evidence="2"/>
<gene>
    <name evidence="11" type="ORF">ASN18_0340</name>
</gene>
<keyword evidence="4 8" id="KW-0812">Transmembrane</keyword>